<dbReference type="Proteomes" id="UP001285441">
    <property type="component" value="Unassembled WGS sequence"/>
</dbReference>
<protein>
    <recommendedName>
        <fullName evidence="5">Fucose-specific lectin</fullName>
    </recommendedName>
</protein>
<keyword evidence="4" id="KW-1185">Reference proteome</keyword>
<proteinExistence type="predicted"/>
<feature type="compositionally biased region" description="Polar residues" evidence="1">
    <location>
        <begin position="23"/>
        <end position="37"/>
    </location>
</feature>
<accession>A0AAE0N1S5</accession>
<comment type="caution">
    <text evidence="3">The sequence shown here is derived from an EMBL/GenBank/DDBJ whole genome shotgun (WGS) entry which is preliminary data.</text>
</comment>
<evidence type="ECO:0000256" key="2">
    <source>
        <dbReference type="SAM" id="Phobius"/>
    </source>
</evidence>
<sequence>MSGYPPWEGDLAEGGPSEDSRSNVRSLGHQTAHSQYQPEHASTHPSVKRQTRNRKCLLWTWGLIFAVVIAAIIAGTLGGILSRRNSESDSSSSAAAADDWNTTSNILRSSRLAAVSWVDAYRNNVSSIVFQGASGGLVLSQWNSSSNGWNATDISTALQAAGRAIVPMNGTSIAVDAPGVPDGSKGAFLNVRFVNTANKPDYVVGPGEWSLGTTSTYPDIPTVGAASQLTSLTDTCLSGCSNSSVFLYEDMGQNLITLRNRVGDRNWNWTRFDDLSQIRVIPEPGAGLAATRFTPEYMFGDSRYYPSPIGLRLYVDVSRQLQEYTWRGGRRDWVHSDQSWPLTDPGTSGSDNYTSPRISATSWRQDEGQGWQNILVALLFGNGSIVLHSWDAGAKSWSTGFPSPTNVTALAIHDGLKAYCVQGGQVREYSIDRNNTSAWTLVGLVTTVVGGK</sequence>
<evidence type="ECO:0000313" key="3">
    <source>
        <dbReference type="EMBL" id="KAK3367706.1"/>
    </source>
</evidence>
<keyword evidence="2" id="KW-0472">Membrane</keyword>
<name>A0AAE0N1S5_9PEZI</name>
<reference evidence="3" key="1">
    <citation type="journal article" date="2023" name="Mol. Phylogenet. Evol.">
        <title>Genome-scale phylogeny and comparative genomics of the fungal order Sordariales.</title>
        <authorList>
            <person name="Hensen N."/>
            <person name="Bonometti L."/>
            <person name="Westerberg I."/>
            <person name="Brannstrom I.O."/>
            <person name="Guillou S."/>
            <person name="Cros-Aarteil S."/>
            <person name="Calhoun S."/>
            <person name="Haridas S."/>
            <person name="Kuo A."/>
            <person name="Mondo S."/>
            <person name="Pangilinan J."/>
            <person name="Riley R."/>
            <person name="LaButti K."/>
            <person name="Andreopoulos B."/>
            <person name="Lipzen A."/>
            <person name="Chen C."/>
            <person name="Yan M."/>
            <person name="Daum C."/>
            <person name="Ng V."/>
            <person name="Clum A."/>
            <person name="Steindorff A."/>
            <person name="Ohm R.A."/>
            <person name="Martin F."/>
            <person name="Silar P."/>
            <person name="Natvig D.O."/>
            <person name="Lalanne C."/>
            <person name="Gautier V."/>
            <person name="Ament-Velasquez S.L."/>
            <person name="Kruys A."/>
            <person name="Hutchinson M.I."/>
            <person name="Powell A.J."/>
            <person name="Barry K."/>
            <person name="Miller A.N."/>
            <person name="Grigoriev I.V."/>
            <person name="Debuchy R."/>
            <person name="Gladieux P."/>
            <person name="Hiltunen Thoren M."/>
            <person name="Johannesson H."/>
        </authorList>
    </citation>
    <scope>NUCLEOTIDE SEQUENCE</scope>
    <source>
        <strain evidence="3">CBS 232.78</strain>
    </source>
</reference>
<feature type="region of interest" description="Disordered" evidence="1">
    <location>
        <begin position="337"/>
        <end position="359"/>
    </location>
</feature>
<organism evidence="3 4">
    <name type="scientific">Podospora didyma</name>
    <dbReference type="NCBI Taxonomy" id="330526"/>
    <lineage>
        <taxon>Eukaryota</taxon>
        <taxon>Fungi</taxon>
        <taxon>Dikarya</taxon>
        <taxon>Ascomycota</taxon>
        <taxon>Pezizomycotina</taxon>
        <taxon>Sordariomycetes</taxon>
        <taxon>Sordariomycetidae</taxon>
        <taxon>Sordariales</taxon>
        <taxon>Podosporaceae</taxon>
        <taxon>Podospora</taxon>
    </lineage>
</organism>
<evidence type="ECO:0000256" key="1">
    <source>
        <dbReference type="SAM" id="MobiDB-lite"/>
    </source>
</evidence>
<feature type="region of interest" description="Disordered" evidence="1">
    <location>
        <begin position="1"/>
        <end position="48"/>
    </location>
</feature>
<dbReference type="SUPFAM" id="SSF89372">
    <property type="entry name" value="Fucose-specific lectin"/>
    <property type="match status" value="1"/>
</dbReference>
<evidence type="ECO:0008006" key="5">
    <source>
        <dbReference type="Google" id="ProtNLM"/>
    </source>
</evidence>
<dbReference type="Gene3D" id="2.120.10.70">
    <property type="entry name" value="Fucose-specific lectin"/>
    <property type="match status" value="1"/>
</dbReference>
<dbReference type="AlphaFoldDB" id="A0AAE0N1S5"/>
<evidence type="ECO:0000313" key="4">
    <source>
        <dbReference type="Proteomes" id="UP001285441"/>
    </source>
</evidence>
<feature type="transmembrane region" description="Helical" evidence="2">
    <location>
        <begin position="56"/>
        <end position="81"/>
    </location>
</feature>
<gene>
    <name evidence="3" type="ORF">B0H63DRAFT_85220</name>
</gene>
<dbReference type="EMBL" id="JAULSW010000011">
    <property type="protein sequence ID" value="KAK3367706.1"/>
    <property type="molecule type" value="Genomic_DNA"/>
</dbReference>
<reference evidence="3" key="2">
    <citation type="submission" date="2023-06" db="EMBL/GenBank/DDBJ databases">
        <authorList>
            <consortium name="Lawrence Berkeley National Laboratory"/>
            <person name="Haridas S."/>
            <person name="Hensen N."/>
            <person name="Bonometti L."/>
            <person name="Westerberg I."/>
            <person name="Brannstrom I.O."/>
            <person name="Guillou S."/>
            <person name="Cros-Aarteil S."/>
            <person name="Calhoun S."/>
            <person name="Kuo A."/>
            <person name="Mondo S."/>
            <person name="Pangilinan J."/>
            <person name="Riley R."/>
            <person name="LaButti K."/>
            <person name="Andreopoulos B."/>
            <person name="Lipzen A."/>
            <person name="Chen C."/>
            <person name="Yanf M."/>
            <person name="Daum C."/>
            <person name="Ng V."/>
            <person name="Clum A."/>
            <person name="Steindorff A."/>
            <person name="Ohm R."/>
            <person name="Martin F."/>
            <person name="Silar P."/>
            <person name="Natvig D."/>
            <person name="Lalanne C."/>
            <person name="Gautier V."/>
            <person name="Ament-velasquez S.L."/>
            <person name="Kruys A."/>
            <person name="Hutchinson M.I."/>
            <person name="Powell A.J."/>
            <person name="Barry K."/>
            <person name="Miller A.N."/>
            <person name="Grigoriev I.V."/>
            <person name="Debuchy R."/>
            <person name="Gladieux P."/>
            <person name="Thoren M.H."/>
            <person name="Johannesson H."/>
        </authorList>
    </citation>
    <scope>NUCLEOTIDE SEQUENCE</scope>
    <source>
        <strain evidence="3">CBS 232.78</strain>
    </source>
</reference>
<keyword evidence="2" id="KW-1133">Transmembrane helix</keyword>
<keyword evidence="2" id="KW-0812">Transmembrane</keyword>